<comment type="caution">
    <text evidence="1">The sequence shown here is derived from an EMBL/GenBank/DDBJ whole genome shotgun (WGS) entry which is preliminary data.</text>
</comment>
<dbReference type="EMBL" id="CAUOFW020000901">
    <property type="protein sequence ID" value="CAK9138554.1"/>
    <property type="molecule type" value="Genomic_DNA"/>
</dbReference>
<reference evidence="1 2" key="1">
    <citation type="submission" date="2024-02" db="EMBL/GenBank/DDBJ databases">
        <authorList>
            <person name="Vignale AGUSTIN F."/>
            <person name="Sosa J E."/>
            <person name="Modenutti C."/>
        </authorList>
    </citation>
    <scope>NUCLEOTIDE SEQUENCE [LARGE SCALE GENOMIC DNA]</scope>
</reference>
<organism evidence="1 2">
    <name type="scientific">Ilex paraguariensis</name>
    <name type="common">yerba mate</name>
    <dbReference type="NCBI Taxonomy" id="185542"/>
    <lineage>
        <taxon>Eukaryota</taxon>
        <taxon>Viridiplantae</taxon>
        <taxon>Streptophyta</taxon>
        <taxon>Embryophyta</taxon>
        <taxon>Tracheophyta</taxon>
        <taxon>Spermatophyta</taxon>
        <taxon>Magnoliopsida</taxon>
        <taxon>eudicotyledons</taxon>
        <taxon>Gunneridae</taxon>
        <taxon>Pentapetalae</taxon>
        <taxon>asterids</taxon>
        <taxon>campanulids</taxon>
        <taxon>Aquifoliales</taxon>
        <taxon>Aquifoliaceae</taxon>
        <taxon>Ilex</taxon>
    </lineage>
</organism>
<keyword evidence="2" id="KW-1185">Reference proteome</keyword>
<protein>
    <submittedName>
        <fullName evidence="1">Uncharacterized protein</fullName>
    </submittedName>
</protein>
<dbReference type="AlphaFoldDB" id="A0ABC8R0P0"/>
<gene>
    <name evidence="1" type="ORF">ILEXP_LOCUS5901</name>
</gene>
<evidence type="ECO:0000313" key="2">
    <source>
        <dbReference type="Proteomes" id="UP001642360"/>
    </source>
</evidence>
<dbReference type="Proteomes" id="UP001642360">
    <property type="component" value="Unassembled WGS sequence"/>
</dbReference>
<accession>A0ABC8R0P0</accession>
<name>A0ABC8R0P0_9AQUA</name>
<sequence>MNVDDKSSRCIQKIVETERVEILMENRLIGSVLLDVKFRSECSARVFNDRQVFGCRGVNVTNACRINMPVRDRVSGDYSVASAASLSKTGIFQESLVPVASGVSSNAFDSESILFDPSSVTQMMRTIRVSGYQLSHQPDLKQQQQEVRYIHTGASYIPQYPAGPLPVSSYYPLYHPPLHQQHCPYQANQLYPIYLVPIRPSQTYNMPTQGNLIYTATIASGRSPLHPPSAMITSPVVDKEVTAAPPIPEPAVSRTAPAATPLVNVPSIQNQQLVNPPESYDSSLLVATASVAVANYDDEFDDDLTYAQIYKSQPPAPALLPQYQTMTKTAVLLSEALTKLHTDNLKQ</sequence>
<evidence type="ECO:0000313" key="1">
    <source>
        <dbReference type="EMBL" id="CAK9138554.1"/>
    </source>
</evidence>
<proteinExistence type="predicted"/>